<proteinExistence type="predicted"/>
<dbReference type="PROSITE" id="PS50885">
    <property type="entry name" value="HAMP"/>
    <property type="match status" value="1"/>
</dbReference>
<evidence type="ECO:0000256" key="1">
    <source>
        <dbReference type="ARBA" id="ARBA00004370"/>
    </source>
</evidence>
<dbReference type="InterPro" id="IPR036457">
    <property type="entry name" value="PPM-type-like_dom_sf"/>
</dbReference>
<dbReference type="CDD" id="cd06225">
    <property type="entry name" value="HAMP"/>
    <property type="match status" value="1"/>
</dbReference>
<evidence type="ECO:0000259" key="7">
    <source>
        <dbReference type="PROSITE" id="PS50885"/>
    </source>
</evidence>
<evidence type="ECO:0000256" key="3">
    <source>
        <dbReference type="ARBA" id="ARBA00022679"/>
    </source>
</evidence>
<reference evidence="8" key="1">
    <citation type="submission" date="2015-08" db="EMBL/GenBank/DDBJ databases">
        <title>Complete DNA Sequence of Pseudomonas syringae pv. actinidiae, the Causal Agent of Kiwifruit Canker Disease.</title>
        <authorList>
            <person name="Rikkerink E.H.A."/>
            <person name="Fineran P.C."/>
        </authorList>
    </citation>
    <scope>NUCLEOTIDE SEQUENCE</scope>
    <source>
        <strain evidence="8">SkMP5</strain>
    </source>
</reference>
<keyword evidence="4" id="KW-0418">Kinase</keyword>
<keyword evidence="9" id="KW-1185">Reference proteome</keyword>
<feature type="domain" description="HAMP" evidence="7">
    <location>
        <begin position="81"/>
        <end position="134"/>
    </location>
</feature>
<dbReference type="GO" id="GO:0016301">
    <property type="term" value="F:kinase activity"/>
    <property type="evidence" value="ECO:0007669"/>
    <property type="project" value="UniProtKB-KW"/>
</dbReference>
<dbReference type="Proteomes" id="UP000253740">
    <property type="component" value="Unassembled WGS sequence"/>
</dbReference>
<keyword evidence="6" id="KW-0472">Membrane</keyword>
<dbReference type="OrthoDB" id="9811749at2"/>
<evidence type="ECO:0000256" key="2">
    <source>
        <dbReference type="ARBA" id="ARBA00022553"/>
    </source>
</evidence>
<keyword evidence="6" id="KW-0812">Transmembrane</keyword>
<dbReference type="PANTHER" id="PTHR43156:SF2">
    <property type="entry name" value="STAGE II SPORULATION PROTEIN E"/>
    <property type="match status" value="1"/>
</dbReference>
<feature type="transmembrane region" description="Helical" evidence="6">
    <location>
        <begin position="56"/>
        <end position="79"/>
    </location>
</feature>
<dbReference type="GO" id="GO:0016020">
    <property type="term" value="C:membrane"/>
    <property type="evidence" value="ECO:0007669"/>
    <property type="project" value="UniProtKB-SubCell"/>
</dbReference>
<feature type="transmembrane region" description="Helical" evidence="6">
    <location>
        <begin position="12"/>
        <end position="36"/>
    </location>
</feature>
<dbReference type="SMART" id="SM00304">
    <property type="entry name" value="HAMP"/>
    <property type="match status" value="1"/>
</dbReference>
<evidence type="ECO:0000256" key="4">
    <source>
        <dbReference type="ARBA" id="ARBA00022777"/>
    </source>
</evidence>
<dbReference type="GO" id="GO:0016791">
    <property type="term" value="F:phosphatase activity"/>
    <property type="evidence" value="ECO:0007669"/>
    <property type="project" value="TreeGrafter"/>
</dbReference>
<dbReference type="SUPFAM" id="SSF55874">
    <property type="entry name" value="ATPase domain of HSP90 chaperone/DNA topoisomerase II/histidine kinase"/>
    <property type="match status" value="1"/>
</dbReference>
<evidence type="ECO:0000313" key="9">
    <source>
        <dbReference type="Proteomes" id="UP000253740"/>
    </source>
</evidence>
<dbReference type="EMBL" id="DF970134">
    <property type="protein sequence ID" value="GAP64872.1"/>
    <property type="molecule type" value="Genomic_DNA"/>
</dbReference>
<accession>A0A0K8QK58</accession>
<dbReference type="Gene3D" id="3.30.565.10">
    <property type="entry name" value="Histidine kinase-like ATPase, C-terminal domain"/>
    <property type="match status" value="1"/>
</dbReference>
<gene>
    <name evidence="8" type="ORF">MBSD_n0154</name>
</gene>
<evidence type="ECO:0000256" key="6">
    <source>
        <dbReference type="SAM" id="Phobius"/>
    </source>
</evidence>
<dbReference type="SMART" id="SM00331">
    <property type="entry name" value="PP2C_SIG"/>
    <property type="match status" value="1"/>
</dbReference>
<sequence length="543" mass="58226">MAFRSLTARIAFWTLLAGALVYLAALALVFVGVRAVLFGQPDAALTHAELVRRAQWLLGGVGVLSLLGLLALGGFAVGIGRRITLPLRALNAGLERVARGDLDSPLAPIDREDELGQLARSVDGMRTALKAHIAELTAAVQARSRLDGELEAAREIQRSMLPGGGALQRSGSGFALCARLMPARSVGGDFYGVFRHDTRHLCFALGDVSDKGVPAALFMARVVGHLEGAARDTLDPQRILARLNAELCQRNDNLMFVTLFCGVLDLAEGALAYASAGHEAPLLMRADGECVTLPIAGGPPLGVDPVVQFAAQRYVLDPGDLLLAYTDGVTDARAAAGGLFGEARLIAAALAGERAPAAVVERVLGSLERHTQDSEPGDDITLFALQYLAMPTEGRHAGTRTRFVMPARLDMLEQLLGRVQGALERAGAINELVVDARLVLEELLTNTLRHGYADAEGLHHITVDVTLTLDQLELSVDDDAPPFDPFAQPLTDPASWTDADTRVGGLGLYLVRRLASVTEYSRVDDRNRTRVVLPRWRTRTTDR</sequence>
<dbReference type="InterPro" id="IPR001932">
    <property type="entry name" value="PPM-type_phosphatase-like_dom"/>
</dbReference>
<keyword evidence="6" id="KW-1133">Transmembrane helix</keyword>
<keyword evidence="3" id="KW-0808">Transferase</keyword>
<dbReference type="RefSeq" id="WP_062534129.1">
    <property type="nucleotide sequence ID" value="NZ_DF970134.1"/>
</dbReference>
<protein>
    <submittedName>
        <fullName evidence="8">Protein serine/threonine phosphatase</fullName>
    </submittedName>
</protein>
<dbReference type="InterPro" id="IPR003660">
    <property type="entry name" value="HAMP_dom"/>
</dbReference>
<dbReference type="InterPro" id="IPR052016">
    <property type="entry name" value="Bact_Sigma-Reg"/>
</dbReference>
<dbReference type="InterPro" id="IPR036890">
    <property type="entry name" value="HATPase_C_sf"/>
</dbReference>
<dbReference type="InterPro" id="IPR003594">
    <property type="entry name" value="HATPase_dom"/>
</dbReference>
<dbReference type="SUPFAM" id="SSF81606">
    <property type="entry name" value="PP2C-like"/>
    <property type="match status" value="1"/>
</dbReference>
<dbReference type="AlphaFoldDB" id="A0A0K8QK58"/>
<dbReference type="Gene3D" id="6.10.340.10">
    <property type="match status" value="1"/>
</dbReference>
<dbReference type="Pfam" id="PF07228">
    <property type="entry name" value="SpoIIE"/>
    <property type="match status" value="1"/>
</dbReference>
<dbReference type="Gene3D" id="3.60.40.10">
    <property type="entry name" value="PPM-type phosphatase domain"/>
    <property type="match status" value="1"/>
</dbReference>
<dbReference type="CDD" id="cd16936">
    <property type="entry name" value="HATPase_RsbW-like"/>
    <property type="match status" value="1"/>
</dbReference>
<evidence type="ECO:0000313" key="8">
    <source>
        <dbReference type="EMBL" id="GAP64872.1"/>
    </source>
</evidence>
<dbReference type="STRING" id="1475481.GCA_000953855_00155"/>
<dbReference type="Pfam" id="PF13581">
    <property type="entry name" value="HATPase_c_2"/>
    <property type="match status" value="1"/>
</dbReference>
<dbReference type="PANTHER" id="PTHR43156">
    <property type="entry name" value="STAGE II SPORULATION PROTEIN E-RELATED"/>
    <property type="match status" value="1"/>
</dbReference>
<comment type="subcellular location">
    <subcellularLocation>
        <location evidence="1">Membrane</location>
    </subcellularLocation>
</comment>
<name>A0A0K8QK58_9GAMM</name>
<dbReference type="GO" id="GO:0007165">
    <property type="term" value="P:signal transduction"/>
    <property type="evidence" value="ECO:0007669"/>
    <property type="project" value="InterPro"/>
</dbReference>
<keyword evidence="5" id="KW-0378">Hydrolase</keyword>
<dbReference type="Pfam" id="PF00672">
    <property type="entry name" value="HAMP"/>
    <property type="match status" value="1"/>
</dbReference>
<evidence type="ECO:0000256" key="5">
    <source>
        <dbReference type="ARBA" id="ARBA00022801"/>
    </source>
</evidence>
<organism evidence="8">
    <name type="scientific">Mizugakiibacter sediminis</name>
    <dbReference type="NCBI Taxonomy" id="1475481"/>
    <lineage>
        <taxon>Bacteria</taxon>
        <taxon>Pseudomonadati</taxon>
        <taxon>Pseudomonadota</taxon>
        <taxon>Gammaproteobacteria</taxon>
        <taxon>Lysobacterales</taxon>
        <taxon>Rhodanobacteraceae</taxon>
        <taxon>Mizugakiibacter</taxon>
    </lineage>
</organism>
<keyword evidence="2" id="KW-0597">Phosphoprotein</keyword>
<dbReference type="SUPFAM" id="SSF158472">
    <property type="entry name" value="HAMP domain-like"/>
    <property type="match status" value="1"/>
</dbReference>